<dbReference type="AlphaFoldDB" id="A0A9W8B8T3"/>
<name>A0A9W8B8T3_9FUNG</name>
<keyword evidence="5" id="KW-1185">Reference proteome</keyword>
<comment type="caution">
    <text evidence="4">The sequence shown here is derived from an EMBL/GenBank/DDBJ whole genome shotgun (WGS) entry which is preliminary data.</text>
</comment>
<dbReference type="EMBL" id="JANBQF010000912">
    <property type="protein sequence ID" value="KAJ1998611.1"/>
    <property type="molecule type" value="Genomic_DNA"/>
</dbReference>
<dbReference type="PANTHER" id="PTHR35895">
    <property type="entry name" value="CHROMOSOME 16, WHOLE GENOME SHOTGUN SEQUENCE"/>
    <property type="match status" value="1"/>
</dbReference>
<dbReference type="InterPro" id="IPR046368">
    <property type="entry name" value="Tag1"/>
</dbReference>
<keyword evidence="2" id="KW-1133">Transmembrane helix</keyword>
<keyword evidence="2" id="KW-0812">Transmembrane</keyword>
<evidence type="ECO:0000256" key="1">
    <source>
        <dbReference type="SAM" id="MobiDB-lite"/>
    </source>
</evidence>
<feature type="compositionally biased region" description="Polar residues" evidence="1">
    <location>
        <begin position="9"/>
        <end position="33"/>
    </location>
</feature>
<evidence type="ECO:0000259" key="3">
    <source>
        <dbReference type="Pfam" id="PF26153"/>
    </source>
</evidence>
<dbReference type="OrthoDB" id="5596576at2759"/>
<dbReference type="PANTHER" id="PTHR35895:SF3">
    <property type="entry name" value="PRE-RRNA PROCESSING PROTEIN"/>
    <property type="match status" value="1"/>
</dbReference>
<dbReference type="GO" id="GO:0000329">
    <property type="term" value="C:fungal-type vacuole membrane"/>
    <property type="evidence" value="ECO:0007669"/>
    <property type="project" value="InterPro"/>
</dbReference>
<accession>A0A9W8B8T3</accession>
<evidence type="ECO:0000256" key="2">
    <source>
        <dbReference type="SAM" id="Phobius"/>
    </source>
</evidence>
<reference evidence="4" key="1">
    <citation type="submission" date="2022-07" db="EMBL/GenBank/DDBJ databases">
        <title>Phylogenomic reconstructions and comparative analyses of Kickxellomycotina fungi.</title>
        <authorList>
            <person name="Reynolds N.K."/>
            <person name="Stajich J.E."/>
            <person name="Barry K."/>
            <person name="Grigoriev I.V."/>
            <person name="Crous P."/>
            <person name="Smith M.E."/>
        </authorList>
    </citation>
    <scope>NUCLEOTIDE SEQUENCE</scope>
    <source>
        <strain evidence="4">IMI 214461</strain>
    </source>
</reference>
<protein>
    <recommendedName>
        <fullName evidence="3">Tag1-like fifth Ig-like domain-containing protein</fullName>
    </recommendedName>
</protein>
<feature type="transmembrane region" description="Helical" evidence="2">
    <location>
        <begin position="83"/>
        <end position="103"/>
    </location>
</feature>
<sequence>MADGPEILAQTSEPQLSQDEGATINDNSAQCVPNDNGDDSERSQLLTGASGFDEPFRQHCTSQTPGSPYSHIALVLARKATPVLGTCLALACLAVGIYVLYILCHVPGILLVLRNSEPELVSASLIDMSDESIAFSACLRFPRWGNRSVLVPYANATVFHNGNAVGWVCVNDLEVVDSKTNTSIHEIFHIVDHRALELLTSEIAASRRVAVSIRAAVDLSGFGRYLPAVIARHNLDIVLPSPPPVHVAVSDLSGPALDTDRGGVTARANIRAVIPARVAANIDALRFDIGYSGVIIASADVGPVVVSVHGVAEFPAATNVKVISDNRHEEALADMIRKTAAGKHIELCITGAHPEDYNTAPAWLRRALHGIAAPVNVSLPLTFPGRPPSIGELVKNVVVDRFYAFWSSEDSFNPRASIAGHALVSFPNPTGSDAAVDIESIVFQLEVLDQDQRAFAVVDTLAAPIRIMHTAPTAFNVSCDFDSLALSSVSGREQEFTRTMKRALVDRRLAVGINGTIDMVLMTPIGRLRIDMLPISTRIDSRLELYTGRDTANDPHEGVHILEPTKVPEILVSRIHITNTTEHFVAAEIGLDITNPLSYGAFISDVALMVRYSGLHVATVGLRNLSLERGQNNATVYVDFHNHPSDPRQQMFFLEASSGNKVTIELAGFPNCSSILPLEASLRNFTQSVTIDPSKVKSRNNGLFSVKLPRVLREVVFRIFSMTAEATVISPVSGADIWLQAIEAVGYYKGNIPLGTLQYNFISGTSKTFPSGEPKGFLLPFNQAVTTPRLPIAANETSIGWDVVRRAIGGTLDVDVFTNLQVLVGNAPLNLTVMGRGAPVKVRL</sequence>
<dbReference type="Pfam" id="PF26153">
    <property type="entry name" value="LEA-2L_5"/>
    <property type="match status" value="1"/>
</dbReference>
<dbReference type="InterPro" id="IPR059066">
    <property type="entry name" value="Ig_Tag1-like_5th"/>
</dbReference>
<evidence type="ECO:0000313" key="4">
    <source>
        <dbReference type="EMBL" id="KAJ1998611.1"/>
    </source>
</evidence>
<dbReference type="Proteomes" id="UP001150907">
    <property type="component" value="Unassembled WGS sequence"/>
</dbReference>
<keyword evidence="2" id="KW-0472">Membrane</keyword>
<organism evidence="4 5">
    <name type="scientific">Coemansia thaxteri</name>
    <dbReference type="NCBI Taxonomy" id="2663907"/>
    <lineage>
        <taxon>Eukaryota</taxon>
        <taxon>Fungi</taxon>
        <taxon>Fungi incertae sedis</taxon>
        <taxon>Zoopagomycota</taxon>
        <taxon>Kickxellomycotina</taxon>
        <taxon>Kickxellomycetes</taxon>
        <taxon>Kickxellales</taxon>
        <taxon>Kickxellaceae</taxon>
        <taxon>Coemansia</taxon>
    </lineage>
</organism>
<feature type="domain" description="Tag1-like fifth Ig-like" evidence="3">
    <location>
        <begin position="785"/>
        <end position="827"/>
    </location>
</feature>
<feature type="region of interest" description="Disordered" evidence="1">
    <location>
        <begin position="1"/>
        <end position="46"/>
    </location>
</feature>
<evidence type="ECO:0000313" key="5">
    <source>
        <dbReference type="Proteomes" id="UP001150907"/>
    </source>
</evidence>
<gene>
    <name evidence="4" type="ORF">H4R26_005393</name>
</gene>
<proteinExistence type="predicted"/>